<keyword evidence="2" id="KW-1185">Reference proteome</keyword>
<dbReference type="AlphaFoldDB" id="A0A2Z7BA34"/>
<dbReference type="Proteomes" id="UP000250235">
    <property type="component" value="Unassembled WGS sequence"/>
</dbReference>
<evidence type="ECO:0000313" key="2">
    <source>
        <dbReference type="Proteomes" id="UP000250235"/>
    </source>
</evidence>
<proteinExistence type="predicted"/>
<gene>
    <name evidence="1" type="ORF">F511_30677</name>
</gene>
<sequence>MCECAPSLAHIGRPATSPWRHASSIHRTIVPTSVACSGRVERRKGARQLARGGDQRSPEAAHGRALPALALHNNLRPSSPSGRATCWNQISRGFNCGNRCIEIGSFCSHCFVVVALFLPGYEGEWRYRTLISLLGYPAGRGADPARGAPGGGKSVPVLVLPLYSKKPAAGRFLMPTADFAPIVETVSYQHFLLILKTMSHRSLDWIISRYHNLSTDFQLLVWLLNDIVSSLIIISQNAVVYSLNWNNFSLVWFAFNIETTTSYLRHNQPTDASITSRYTSKPADA</sequence>
<protein>
    <submittedName>
        <fullName evidence="1">Uncharacterized protein</fullName>
    </submittedName>
</protein>
<name>A0A2Z7BA34_9LAMI</name>
<organism evidence="1 2">
    <name type="scientific">Dorcoceras hygrometricum</name>
    <dbReference type="NCBI Taxonomy" id="472368"/>
    <lineage>
        <taxon>Eukaryota</taxon>
        <taxon>Viridiplantae</taxon>
        <taxon>Streptophyta</taxon>
        <taxon>Embryophyta</taxon>
        <taxon>Tracheophyta</taxon>
        <taxon>Spermatophyta</taxon>
        <taxon>Magnoliopsida</taxon>
        <taxon>eudicotyledons</taxon>
        <taxon>Gunneridae</taxon>
        <taxon>Pentapetalae</taxon>
        <taxon>asterids</taxon>
        <taxon>lamiids</taxon>
        <taxon>Lamiales</taxon>
        <taxon>Gesneriaceae</taxon>
        <taxon>Didymocarpoideae</taxon>
        <taxon>Trichosporeae</taxon>
        <taxon>Loxocarpinae</taxon>
        <taxon>Dorcoceras</taxon>
    </lineage>
</organism>
<evidence type="ECO:0000313" key="1">
    <source>
        <dbReference type="EMBL" id="KZV28664.1"/>
    </source>
</evidence>
<reference evidence="1 2" key="1">
    <citation type="journal article" date="2015" name="Proc. Natl. Acad. Sci. U.S.A.">
        <title>The resurrection genome of Boea hygrometrica: A blueprint for survival of dehydration.</title>
        <authorList>
            <person name="Xiao L."/>
            <person name="Yang G."/>
            <person name="Zhang L."/>
            <person name="Yang X."/>
            <person name="Zhao S."/>
            <person name="Ji Z."/>
            <person name="Zhou Q."/>
            <person name="Hu M."/>
            <person name="Wang Y."/>
            <person name="Chen M."/>
            <person name="Xu Y."/>
            <person name="Jin H."/>
            <person name="Xiao X."/>
            <person name="Hu G."/>
            <person name="Bao F."/>
            <person name="Hu Y."/>
            <person name="Wan P."/>
            <person name="Li L."/>
            <person name="Deng X."/>
            <person name="Kuang T."/>
            <person name="Xiang C."/>
            <person name="Zhu J.K."/>
            <person name="Oliver M.J."/>
            <person name="He Y."/>
        </authorList>
    </citation>
    <scope>NUCLEOTIDE SEQUENCE [LARGE SCALE GENOMIC DNA]</scope>
    <source>
        <strain evidence="2">cv. XS01</strain>
    </source>
</reference>
<dbReference type="EMBL" id="KV010036">
    <property type="protein sequence ID" value="KZV28664.1"/>
    <property type="molecule type" value="Genomic_DNA"/>
</dbReference>
<accession>A0A2Z7BA34</accession>